<dbReference type="SMART" id="SM00448">
    <property type="entry name" value="REC"/>
    <property type="match status" value="1"/>
</dbReference>
<evidence type="ECO:0000256" key="8">
    <source>
        <dbReference type="ARBA" id="ARBA00023012"/>
    </source>
</evidence>
<feature type="domain" description="HPt" evidence="12">
    <location>
        <begin position="119"/>
        <end position="215"/>
    </location>
</feature>
<keyword evidence="5" id="KW-0547">Nucleotide-binding</keyword>
<dbReference type="CDD" id="cd00088">
    <property type="entry name" value="HPT"/>
    <property type="match status" value="1"/>
</dbReference>
<dbReference type="Pfam" id="PF01627">
    <property type="entry name" value="Hpt"/>
    <property type="match status" value="1"/>
</dbReference>
<dbReference type="PANTHER" id="PTHR45339:SF1">
    <property type="entry name" value="HYBRID SIGNAL TRANSDUCTION HISTIDINE KINASE J"/>
    <property type="match status" value="1"/>
</dbReference>
<evidence type="ECO:0008006" key="14">
    <source>
        <dbReference type="Google" id="ProtNLM"/>
    </source>
</evidence>
<dbReference type="PANTHER" id="PTHR45339">
    <property type="entry name" value="HYBRID SIGNAL TRANSDUCTION HISTIDINE KINASE J"/>
    <property type="match status" value="1"/>
</dbReference>
<dbReference type="Gene3D" id="1.20.120.160">
    <property type="entry name" value="HPT domain"/>
    <property type="match status" value="1"/>
</dbReference>
<gene>
    <name evidence="13" type="ORF">LCGC14_2532050</name>
</gene>
<reference evidence="13" key="1">
    <citation type="journal article" date="2015" name="Nature">
        <title>Complex archaea that bridge the gap between prokaryotes and eukaryotes.</title>
        <authorList>
            <person name="Spang A."/>
            <person name="Saw J.H."/>
            <person name="Jorgensen S.L."/>
            <person name="Zaremba-Niedzwiedzka K."/>
            <person name="Martijn J."/>
            <person name="Lind A.E."/>
            <person name="van Eijk R."/>
            <person name="Schleper C."/>
            <person name="Guy L."/>
            <person name="Ettema T.J."/>
        </authorList>
    </citation>
    <scope>NUCLEOTIDE SEQUENCE</scope>
</reference>
<keyword evidence="7" id="KW-1133">Transmembrane helix</keyword>
<dbReference type="GO" id="GO:0005886">
    <property type="term" value="C:plasma membrane"/>
    <property type="evidence" value="ECO:0007669"/>
    <property type="project" value="UniProtKB-SubCell"/>
</dbReference>
<evidence type="ECO:0000259" key="12">
    <source>
        <dbReference type="PROSITE" id="PS50894"/>
    </source>
</evidence>
<dbReference type="InterPro" id="IPR036641">
    <property type="entry name" value="HPT_dom_sf"/>
</dbReference>
<accession>A0A0F9AT95</accession>
<evidence type="ECO:0000313" key="13">
    <source>
        <dbReference type="EMBL" id="KKL12809.1"/>
    </source>
</evidence>
<evidence type="ECO:0000256" key="1">
    <source>
        <dbReference type="ARBA" id="ARBA00004651"/>
    </source>
</evidence>
<dbReference type="InterPro" id="IPR011006">
    <property type="entry name" value="CheY-like_superfamily"/>
</dbReference>
<feature type="domain" description="Response regulatory" evidence="11">
    <location>
        <begin position="1"/>
        <end position="88"/>
    </location>
</feature>
<comment type="caution">
    <text evidence="13">The sequence shown here is derived from an EMBL/GenBank/DDBJ whole genome shotgun (WGS) entry which is preliminary data.</text>
</comment>
<dbReference type="Pfam" id="PF00072">
    <property type="entry name" value="Response_reg"/>
    <property type="match status" value="1"/>
</dbReference>
<dbReference type="SUPFAM" id="SSF52172">
    <property type="entry name" value="CheY-like"/>
    <property type="match status" value="1"/>
</dbReference>
<dbReference type="CDD" id="cd17546">
    <property type="entry name" value="REC_hyHK_CKI1_RcsC-like"/>
    <property type="match status" value="1"/>
</dbReference>
<keyword evidence="2" id="KW-1003">Cell membrane</keyword>
<protein>
    <recommendedName>
        <fullName evidence="14">Response regulatory domain-containing protein</fullName>
    </recommendedName>
</protein>
<evidence type="ECO:0000256" key="9">
    <source>
        <dbReference type="ARBA" id="ARBA00023136"/>
    </source>
</evidence>
<dbReference type="InterPro" id="IPR008207">
    <property type="entry name" value="Sig_transdc_His_kin_Hpt_dom"/>
</dbReference>
<feature type="region of interest" description="Disordered" evidence="10">
    <location>
        <begin position="87"/>
        <end position="111"/>
    </location>
</feature>
<evidence type="ECO:0000256" key="10">
    <source>
        <dbReference type="SAM" id="MobiDB-lite"/>
    </source>
</evidence>
<evidence type="ECO:0000256" key="5">
    <source>
        <dbReference type="ARBA" id="ARBA00022741"/>
    </source>
</evidence>
<keyword evidence="8" id="KW-0902">Two-component regulatory system</keyword>
<dbReference type="SUPFAM" id="SSF47226">
    <property type="entry name" value="Histidine-containing phosphotransfer domain, HPT domain"/>
    <property type="match status" value="1"/>
</dbReference>
<dbReference type="PROSITE" id="PS50110">
    <property type="entry name" value="RESPONSE_REGULATORY"/>
    <property type="match status" value="1"/>
</dbReference>
<proteinExistence type="predicted"/>
<dbReference type="GO" id="GO:0000160">
    <property type="term" value="P:phosphorelay signal transduction system"/>
    <property type="evidence" value="ECO:0007669"/>
    <property type="project" value="UniProtKB-KW"/>
</dbReference>
<keyword evidence="4" id="KW-0812">Transmembrane</keyword>
<dbReference type="Gene3D" id="3.40.50.2300">
    <property type="match status" value="1"/>
</dbReference>
<dbReference type="EMBL" id="LAZR01041113">
    <property type="protein sequence ID" value="KKL12809.1"/>
    <property type="molecule type" value="Genomic_DNA"/>
</dbReference>
<keyword evidence="9" id="KW-0472">Membrane</keyword>
<dbReference type="PROSITE" id="PS50894">
    <property type="entry name" value="HPT"/>
    <property type="match status" value="1"/>
</dbReference>
<keyword evidence="3" id="KW-0597">Phosphoprotein</keyword>
<name>A0A0F9AT95_9ZZZZ</name>
<keyword evidence="6" id="KW-0067">ATP-binding</keyword>
<evidence type="ECO:0000256" key="2">
    <source>
        <dbReference type="ARBA" id="ARBA00022475"/>
    </source>
</evidence>
<evidence type="ECO:0000256" key="3">
    <source>
        <dbReference type="ARBA" id="ARBA00022553"/>
    </source>
</evidence>
<comment type="subcellular location">
    <subcellularLocation>
        <location evidence="1">Cell membrane</location>
        <topology evidence="1">Multi-pass membrane protein</topology>
    </subcellularLocation>
</comment>
<evidence type="ECO:0000259" key="11">
    <source>
        <dbReference type="PROSITE" id="PS50110"/>
    </source>
</evidence>
<evidence type="ECO:0000256" key="4">
    <source>
        <dbReference type="ARBA" id="ARBA00022692"/>
    </source>
</evidence>
<evidence type="ECO:0000256" key="6">
    <source>
        <dbReference type="ARBA" id="ARBA00022840"/>
    </source>
</evidence>
<organism evidence="13">
    <name type="scientific">marine sediment metagenome</name>
    <dbReference type="NCBI Taxonomy" id="412755"/>
    <lineage>
        <taxon>unclassified sequences</taxon>
        <taxon>metagenomes</taxon>
        <taxon>ecological metagenomes</taxon>
    </lineage>
</organism>
<dbReference type="GO" id="GO:0005524">
    <property type="term" value="F:ATP binding"/>
    <property type="evidence" value="ECO:0007669"/>
    <property type="project" value="UniProtKB-KW"/>
</dbReference>
<dbReference type="AlphaFoldDB" id="A0A0F9AT95"/>
<dbReference type="InterPro" id="IPR001789">
    <property type="entry name" value="Sig_transdc_resp-reg_receiver"/>
</dbReference>
<sequence length="220" mass="23295">MAANGRAAVDKAQAGQFDLILMDIQMPEMDGYEATAALRQGGFDAPIIALTAHALASDRQRCLDAGCTDYLSKPIDRVRLVRTVTRHARGRSAARQDGQASGPSAAAGDGETIRSQLADDPDLAEIIGEFVADLGNQAEAMRQALAHGHHGELRRLAHQIKGAGGSYGYPSLTDSARELERAAKAEDTEAAVIALRQLELLCQAIVRGRAQGSHAKTTEG</sequence>
<evidence type="ECO:0000256" key="7">
    <source>
        <dbReference type="ARBA" id="ARBA00022989"/>
    </source>
</evidence>